<evidence type="ECO:0000313" key="7">
    <source>
        <dbReference type="EMBL" id="SVB25255.1"/>
    </source>
</evidence>
<feature type="domain" description="Cytochrome c-552/DMSO reductase-like haem-binding" evidence="6">
    <location>
        <begin position="206"/>
        <end position="264"/>
    </location>
</feature>
<gene>
    <name evidence="7" type="ORF">METZ01_LOCUS178109</name>
</gene>
<dbReference type="GO" id="GO:0046872">
    <property type="term" value="F:metal ion binding"/>
    <property type="evidence" value="ECO:0007669"/>
    <property type="project" value="UniProtKB-KW"/>
</dbReference>
<dbReference type="PROSITE" id="PS51257">
    <property type="entry name" value="PROKAR_LIPOPROTEIN"/>
    <property type="match status" value="1"/>
</dbReference>
<dbReference type="Pfam" id="PF09459">
    <property type="entry name" value="EB_dh"/>
    <property type="match status" value="2"/>
</dbReference>
<dbReference type="InterPro" id="IPR019020">
    <property type="entry name" value="Cyt-c552/DMSO_Rdtase_haem-bd"/>
</dbReference>
<dbReference type="AlphaFoldDB" id="A0A382CGQ7"/>
<keyword evidence="5" id="KW-0408">Iron</keyword>
<reference evidence="7" key="1">
    <citation type="submission" date="2018-05" db="EMBL/GenBank/DDBJ databases">
        <authorList>
            <person name="Lanie J.A."/>
            <person name="Ng W.-L."/>
            <person name="Kazmierczak K.M."/>
            <person name="Andrzejewski T.M."/>
            <person name="Davidsen T.M."/>
            <person name="Wayne K.J."/>
            <person name="Tettelin H."/>
            <person name="Glass J.I."/>
            <person name="Rusch D."/>
            <person name="Podicherti R."/>
            <person name="Tsui H.-C.T."/>
            <person name="Winkler M.E."/>
        </authorList>
    </citation>
    <scope>NUCLEOTIDE SEQUENCE</scope>
</reference>
<dbReference type="GO" id="GO:0020037">
    <property type="term" value="F:heme binding"/>
    <property type="evidence" value="ECO:0007669"/>
    <property type="project" value="InterPro"/>
</dbReference>
<evidence type="ECO:0000256" key="2">
    <source>
        <dbReference type="ARBA" id="ARBA00022617"/>
    </source>
</evidence>
<keyword evidence="4" id="KW-0249">Electron transport</keyword>
<keyword evidence="3" id="KW-0479">Metal-binding</keyword>
<evidence type="ECO:0000256" key="3">
    <source>
        <dbReference type="ARBA" id="ARBA00022723"/>
    </source>
</evidence>
<name>A0A382CGQ7_9ZZZZ</name>
<dbReference type="EMBL" id="UINC01034428">
    <property type="protein sequence ID" value="SVB25255.1"/>
    <property type="molecule type" value="Genomic_DNA"/>
</dbReference>
<evidence type="ECO:0000256" key="4">
    <source>
        <dbReference type="ARBA" id="ARBA00022982"/>
    </source>
</evidence>
<sequence length="274" mass="30807">MIMQRSQNFVFCFFPVLMSLVMIMALGSGCGSNSMEYCLETGECELGVDVVKVSGEIPIDPNDPFWTDSNRIQAKSIELGPQMITNPRWPDPSTKSVKISGVQNGSDIALLLEWDDATLENKIEVSATHTDQAAIMFPLHPGKEVPSITMGSENEIVNIWQWRAIWETSLNAKPRSIDRNSRILVPSNIRRSPVEDLTAAGFSTLTTQEEQDVLGHGRWQDKTWRVVFKRTLVNSDNADIQFRYPIVMAIAVWNGGNRERNGQKGISNWILLRL</sequence>
<feature type="domain" description="Cytochrome c-552/DMSO reductase-like haem-binding" evidence="6">
    <location>
        <begin position="71"/>
        <end position="165"/>
    </location>
</feature>
<evidence type="ECO:0000256" key="1">
    <source>
        <dbReference type="ARBA" id="ARBA00022448"/>
    </source>
</evidence>
<dbReference type="Gene3D" id="2.60.40.1190">
    <property type="match status" value="1"/>
</dbReference>
<organism evidence="7">
    <name type="scientific">marine metagenome</name>
    <dbReference type="NCBI Taxonomy" id="408172"/>
    <lineage>
        <taxon>unclassified sequences</taxon>
        <taxon>metagenomes</taxon>
        <taxon>ecological metagenomes</taxon>
    </lineage>
</organism>
<evidence type="ECO:0000256" key="5">
    <source>
        <dbReference type="ARBA" id="ARBA00023004"/>
    </source>
</evidence>
<evidence type="ECO:0000259" key="6">
    <source>
        <dbReference type="Pfam" id="PF09459"/>
    </source>
</evidence>
<accession>A0A382CGQ7</accession>
<protein>
    <recommendedName>
        <fullName evidence="6">Cytochrome c-552/DMSO reductase-like haem-binding domain-containing protein</fullName>
    </recommendedName>
</protein>
<keyword evidence="1" id="KW-0813">Transport</keyword>
<keyword evidence="2" id="KW-0349">Heme</keyword>
<proteinExistence type="predicted"/>